<dbReference type="EMBL" id="ANJA01003276">
    <property type="protein sequence ID" value="ETO64360.1"/>
    <property type="molecule type" value="Genomic_DNA"/>
</dbReference>
<comment type="caution">
    <text evidence="1">The sequence shown here is derived from an EMBL/GenBank/DDBJ whole genome shotgun (WGS) entry which is preliminary data.</text>
</comment>
<accession>A0A080ZCJ9</accession>
<dbReference type="AlphaFoldDB" id="A0A080ZCJ9"/>
<dbReference type="OrthoDB" id="106596at2759"/>
<evidence type="ECO:0000313" key="2">
    <source>
        <dbReference type="Proteomes" id="UP000028582"/>
    </source>
</evidence>
<name>A0A080ZCJ9_PHYNI</name>
<dbReference type="Proteomes" id="UP000028582">
    <property type="component" value="Unassembled WGS sequence"/>
</dbReference>
<proteinExistence type="predicted"/>
<organism evidence="1 2">
    <name type="scientific">Phytophthora nicotianae P1976</name>
    <dbReference type="NCBI Taxonomy" id="1317066"/>
    <lineage>
        <taxon>Eukaryota</taxon>
        <taxon>Sar</taxon>
        <taxon>Stramenopiles</taxon>
        <taxon>Oomycota</taxon>
        <taxon>Peronosporomycetes</taxon>
        <taxon>Peronosporales</taxon>
        <taxon>Peronosporaceae</taxon>
        <taxon>Phytophthora</taxon>
    </lineage>
</organism>
<sequence length="251" mass="27519">MTRTFSPRSSSVQSLMYKLLGQNSDKALPRKLASTPFAASLLSPVSPDEMPQRRLQLQRIGNISVLNSVRDKKNHLVITLELSLKPELPREQVGIFVPNNAPVAHEITMTFHDVNQLSKVLTYCVDESAKGCDNNCDFCSSLRTYLGNHWARDPLVTVINMGETVLRKPSLAMHLAQLVAFATRGSMTVAAVAKDKSGVQLVPQLSPVGQQKKDKDDEVCTAQNAVAMVVYDFFGVFGQTSVASSSPTREL</sequence>
<reference evidence="1 2" key="1">
    <citation type="submission" date="2013-11" db="EMBL/GenBank/DDBJ databases">
        <title>The Genome Sequence of Phytophthora parasitica P1976.</title>
        <authorList>
            <consortium name="The Broad Institute Genomics Platform"/>
            <person name="Russ C."/>
            <person name="Tyler B."/>
            <person name="Panabieres F."/>
            <person name="Shan W."/>
            <person name="Tripathy S."/>
            <person name="Grunwald N."/>
            <person name="Machado M."/>
            <person name="Johnson C.S."/>
            <person name="Walker B."/>
            <person name="Young S."/>
            <person name="Zeng Q."/>
            <person name="Gargeya S."/>
            <person name="Fitzgerald M."/>
            <person name="Haas B."/>
            <person name="Abouelleil A."/>
            <person name="Allen A.W."/>
            <person name="Alvarado L."/>
            <person name="Arachchi H.M."/>
            <person name="Berlin A.M."/>
            <person name="Chapman S.B."/>
            <person name="Gainer-Dewar J."/>
            <person name="Goldberg J."/>
            <person name="Griggs A."/>
            <person name="Gujja S."/>
            <person name="Hansen M."/>
            <person name="Howarth C."/>
            <person name="Imamovic A."/>
            <person name="Ireland A."/>
            <person name="Larimer J."/>
            <person name="McCowan C."/>
            <person name="Murphy C."/>
            <person name="Pearson M."/>
            <person name="Poon T.W."/>
            <person name="Priest M."/>
            <person name="Roberts A."/>
            <person name="Saif S."/>
            <person name="Shea T."/>
            <person name="Sisk P."/>
            <person name="Sykes S."/>
            <person name="Wortman J."/>
            <person name="Nusbaum C."/>
            <person name="Birren B."/>
        </authorList>
    </citation>
    <scope>NUCLEOTIDE SEQUENCE [LARGE SCALE GENOMIC DNA]</scope>
    <source>
        <strain evidence="1 2">P1976</strain>
    </source>
</reference>
<gene>
    <name evidence="1" type="ORF">F444_18104</name>
</gene>
<evidence type="ECO:0000313" key="1">
    <source>
        <dbReference type="EMBL" id="ETO64360.1"/>
    </source>
</evidence>
<protein>
    <submittedName>
        <fullName evidence="1">Uncharacterized protein</fullName>
    </submittedName>
</protein>